<organism evidence="11 12">
    <name type="scientific">Phialemonium thermophilum</name>
    <dbReference type="NCBI Taxonomy" id="223376"/>
    <lineage>
        <taxon>Eukaryota</taxon>
        <taxon>Fungi</taxon>
        <taxon>Dikarya</taxon>
        <taxon>Ascomycota</taxon>
        <taxon>Pezizomycotina</taxon>
        <taxon>Sordariomycetes</taxon>
        <taxon>Sordariomycetidae</taxon>
        <taxon>Cephalothecales</taxon>
        <taxon>Cephalothecaceae</taxon>
        <taxon>Phialemonium</taxon>
    </lineage>
</organism>
<evidence type="ECO:0000256" key="5">
    <source>
        <dbReference type="ARBA" id="ARBA00023001"/>
    </source>
</evidence>
<dbReference type="EMBL" id="JAZHXJ010000349">
    <property type="protein sequence ID" value="KAL1864066.1"/>
    <property type="molecule type" value="Genomic_DNA"/>
</dbReference>
<evidence type="ECO:0000256" key="2">
    <source>
        <dbReference type="ARBA" id="ARBA00006044"/>
    </source>
</evidence>
<keyword evidence="8 9" id="KW-0624">Polysaccharide degradation</keyword>
<sequence length="179" mass="19708">MFRLLNREFTFDVDVSELPCGLNGAVYFSQMDEDGGAARFPTNKAGARYGTGYCDSQCPTDIKFINGEVRPVCFLSDFCLYLHRLTRRRPTSTAGTRPTPTRAPASTAPAAPRWTSGRPTWTRPPTRRTRARCRSRRGARAPTAATATIGTRGCATRVSWPHGKGDLLLSFCSCVTTPR</sequence>
<dbReference type="EC" id="3.2.1.-" evidence="9"/>
<comment type="similarity">
    <text evidence="2 9">Belongs to the glycosyl hydrolase 7 (cellulase C) family.</text>
</comment>
<evidence type="ECO:0000256" key="7">
    <source>
        <dbReference type="ARBA" id="ARBA00023295"/>
    </source>
</evidence>
<evidence type="ECO:0000256" key="10">
    <source>
        <dbReference type="SAM" id="MobiDB-lite"/>
    </source>
</evidence>
<protein>
    <recommendedName>
        <fullName evidence="9">Glucanase</fullName>
        <ecNumber evidence="9">3.2.1.-</ecNumber>
    </recommendedName>
</protein>
<reference evidence="11 12" key="1">
    <citation type="journal article" date="2024" name="Commun. Biol.">
        <title>Comparative genomic analysis of thermophilic fungi reveals convergent evolutionary adaptations and gene losses.</title>
        <authorList>
            <person name="Steindorff A.S."/>
            <person name="Aguilar-Pontes M.V."/>
            <person name="Robinson A.J."/>
            <person name="Andreopoulos B."/>
            <person name="LaButti K."/>
            <person name="Kuo A."/>
            <person name="Mondo S."/>
            <person name="Riley R."/>
            <person name="Otillar R."/>
            <person name="Haridas S."/>
            <person name="Lipzen A."/>
            <person name="Grimwood J."/>
            <person name="Schmutz J."/>
            <person name="Clum A."/>
            <person name="Reid I.D."/>
            <person name="Moisan M.C."/>
            <person name="Butler G."/>
            <person name="Nguyen T.T.M."/>
            <person name="Dewar K."/>
            <person name="Conant G."/>
            <person name="Drula E."/>
            <person name="Henrissat B."/>
            <person name="Hansel C."/>
            <person name="Singer S."/>
            <person name="Hutchinson M.I."/>
            <person name="de Vries R.P."/>
            <person name="Natvig D.O."/>
            <person name="Powell A.J."/>
            <person name="Tsang A."/>
            <person name="Grigoriev I.V."/>
        </authorList>
    </citation>
    <scope>NUCLEOTIDE SEQUENCE [LARGE SCALE GENOMIC DNA]</scope>
    <source>
        <strain evidence="11 12">ATCC 24622</strain>
    </source>
</reference>
<feature type="compositionally biased region" description="Basic residues" evidence="10">
    <location>
        <begin position="125"/>
        <end position="139"/>
    </location>
</feature>
<proteinExistence type="inferred from homology"/>
<feature type="compositionally biased region" description="Low complexity" evidence="10">
    <location>
        <begin position="91"/>
        <end position="124"/>
    </location>
</feature>
<accession>A0ABR3WK97</accession>
<keyword evidence="4 9" id="KW-0378">Hydrolase</keyword>
<dbReference type="InterPro" id="IPR001722">
    <property type="entry name" value="Glyco_hydro_7"/>
</dbReference>
<keyword evidence="6" id="KW-0119">Carbohydrate metabolism</keyword>
<dbReference type="PRINTS" id="PR00734">
    <property type="entry name" value="GLHYDRLASE7"/>
</dbReference>
<keyword evidence="7 9" id="KW-0326">Glycosidase</keyword>
<feature type="region of interest" description="Disordered" evidence="10">
    <location>
        <begin position="90"/>
        <end position="142"/>
    </location>
</feature>
<keyword evidence="5 9" id="KW-0136">Cellulose degradation</keyword>
<evidence type="ECO:0000256" key="3">
    <source>
        <dbReference type="ARBA" id="ARBA00022729"/>
    </source>
</evidence>
<evidence type="ECO:0000256" key="9">
    <source>
        <dbReference type="RuleBase" id="RU361164"/>
    </source>
</evidence>
<name>A0ABR3WK97_9PEZI</name>
<dbReference type="PANTHER" id="PTHR33753:SF2">
    <property type="entry name" value="GLYCOSIDE HYDROLASE FAMILY 7 PROTEIN"/>
    <property type="match status" value="1"/>
</dbReference>
<dbReference type="InterPro" id="IPR037019">
    <property type="entry name" value="Glyco_hydro_7_sf"/>
</dbReference>
<evidence type="ECO:0000256" key="6">
    <source>
        <dbReference type="ARBA" id="ARBA00023277"/>
    </source>
</evidence>
<dbReference type="Gene3D" id="2.70.100.10">
    <property type="entry name" value="Glycoside hydrolase, family 7, domain"/>
    <property type="match status" value="1"/>
</dbReference>
<keyword evidence="12" id="KW-1185">Reference proteome</keyword>
<keyword evidence="3" id="KW-0732">Signal</keyword>
<evidence type="ECO:0000256" key="1">
    <source>
        <dbReference type="ARBA" id="ARBA00001641"/>
    </source>
</evidence>
<evidence type="ECO:0000313" key="11">
    <source>
        <dbReference type="EMBL" id="KAL1864066.1"/>
    </source>
</evidence>
<dbReference type="InterPro" id="IPR013320">
    <property type="entry name" value="ConA-like_dom_sf"/>
</dbReference>
<dbReference type="PANTHER" id="PTHR33753">
    <property type="entry name" value="1,4-BETA-D-GLUCAN CELLOBIOHYDROLASE B"/>
    <property type="match status" value="1"/>
</dbReference>
<dbReference type="SUPFAM" id="SSF49899">
    <property type="entry name" value="Concanavalin A-like lectins/glucanases"/>
    <property type="match status" value="1"/>
</dbReference>
<dbReference type="Proteomes" id="UP001586593">
    <property type="component" value="Unassembled WGS sequence"/>
</dbReference>
<evidence type="ECO:0000313" key="12">
    <source>
        <dbReference type="Proteomes" id="UP001586593"/>
    </source>
</evidence>
<evidence type="ECO:0000256" key="8">
    <source>
        <dbReference type="ARBA" id="ARBA00023326"/>
    </source>
</evidence>
<comment type="catalytic activity">
    <reaction evidence="1">
        <text>Hydrolysis of (1-&gt;4)-beta-D-glucosidic linkages in cellulose and cellotetraose, releasing cellobiose from the non-reducing ends of the chains.</text>
        <dbReference type="EC" id="3.2.1.91"/>
    </reaction>
</comment>
<gene>
    <name evidence="11" type="ORF">VTK73DRAFT_6195</name>
</gene>
<dbReference type="Pfam" id="PF00840">
    <property type="entry name" value="Glyco_hydro_7"/>
    <property type="match status" value="1"/>
</dbReference>
<evidence type="ECO:0000256" key="4">
    <source>
        <dbReference type="ARBA" id="ARBA00022801"/>
    </source>
</evidence>
<comment type="caution">
    <text evidence="11">The sequence shown here is derived from an EMBL/GenBank/DDBJ whole genome shotgun (WGS) entry which is preliminary data.</text>
</comment>